<dbReference type="AlphaFoldDB" id="A0A922E5B2"/>
<protein>
    <recommendedName>
        <fullName evidence="2">Pectinesterase catalytic domain-containing protein</fullName>
    </recommendedName>
</protein>
<dbReference type="PANTHER" id="PTHR31707">
    <property type="entry name" value="PECTINESTERASE"/>
    <property type="match status" value="1"/>
</dbReference>
<dbReference type="InterPro" id="IPR000070">
    <property type="entry name" value="Pectinesterase_cat"/>
</dbReference>
<evidence type="ECO:0000313" key="3">
    <source>
        <dbReference type="EMBL" id="KAG6696794.1"/>
    </source>
</evidence>
<organism evidence="3 4">
    <name type="scientific">Carya illinoinensis</name>
    <name type="common">Pecan</name>
    <dbReference type="NCBI Taxonomy" id="32201"/>
    <lineage>
        <taxon>Eukaryota</taxon>
        <taxon>Viridiplantae</taxon>
        <taxon>Streptophyta</taxon>
        <taxon>Embryophyta</taxon>
        <taxon>Tracheophyta</taxon>
        <taxon>Spermatophyta</taxon>
        <taxon>Magnoliopsida</taxon>
        <taxon>eudicotyledons</taxon>
        <taxon>Gunneridae</taxon>
        <taxon>Pentapetalae</taxon>
        <taxon>rosids</taxon>
        <taxon>fabids</taxon>
        <taxon>Fagales</taxon>
        <taxon>Juglandaceae</taxon>
        <taxon>Carya</taxon>
    </lineage>
</organism>
<dbReference type="GO" id="GO:0042545">
    <property type="term" value="P:cell wall modification"/>
    <property type="evidence" value="ECO:0007669"/>
    <property type="project" value="InterPro"/>
</dbReference>
<evidence type="ECO:0000313" key="4">
    <source>
        <dbReference type="Proteomes" id="UP000811246"/>
    </source>
</evidence>
<accession>A0A922E5B2</accession>
<dbReference type="Proteomes" id="UP000811246">
    <property type="component" value="Chromosome 9"/>
</dbReference>
<keyword evidence="1" id="KW-0378">Hydrolase</keyword>
<sequence>MNLDLRLPIPSPFAWLCTHLRHRHLCPTSLWTRTKTSRHRHLHLSQSPLNPRPTPVSLEPVDNRIFKDEINTTAEFIWEKWNVVMVGNGMTTTIVSGNLNFVDGTPTFSITTFAVFGKGKGFIARDMGFRNNAGAIKHQAVALMSLKPINLVPISH</sequence>
<dbReference type="GO" id="GO:0030599">
    <property type="term" value="F:pectinesterase activity"/>
    <property type="evidence" value="ECO:0007669"/>
    <property type="project" value="InterPro"/>
</dbReference>
<comment type="caution">
    <text evidence="3">The sequence shown here is derived from an EMBL/GenBank/DDBJ whole genome shotgun (WGS) entry which is preliminary data.</text>
</comment>
<name>A0A922E5B2_CARIL</name>
<dbReference type="EMBL" id="CM031833">
    <property type="protein sequence ID" value="KAG6696794.1"/>
    <property type="molecule type" value="Genomic_DNA"/>
</dbReference>
<feature type="domain" description="Pectinesterase catalytic" evidence="2">
    <location>
        <begin position="79"/>
        <end position="145"/>
    </location>
</feature>
<evidence type="ECO:0000259" key="2">
    <source>
        <dbReference type="Pfam" id="PF01095"/>
    </source>
</evidence>
<reference evidence="3" key="1">
    <citation type="submission" date="2021-01" db="EMBL/GenBank/DDBJ databases">
        <authorList>
            <person name="Lovell J.T."/>
            <person name="Bentley N."/>
            <person name="Bhattarai G."/>
            <person name="Jenkins J.W."/>
            <person name="Sreedasyam A."/>
            <person name="Alarcon Y."/>
            <person name="Bock C."/>
            <person name="Boston L."/>
            <person name="Carlson J."/>
            <person name="Cervantes K."/>
            <person name="Clermont K."/>
            <person name="Krom N."/>
            <person name="Kubenka K."/>
            <person name="Mamidi S."/>
            <person name="Mattison C."/>
            <person name="Monteros M."/>
            <person name="Pisani C."/>
            <person name="Plott C."/>
            <person name="Rajasekar S."/>
            <person name="Rhein H.S."/>
            <person name="Rohla C."/>
            <person name="Song M."/>
            <person name="Hilaire R.S."/>
            <person name="Shu S."/>
            <person name="Wells L."/>
            <person name="Wang X."/>
            <person name="Webber J."/>
            <person name="Heerema R.J."/>
            <person name="Klein P."/>
            <person name="Conner P."/>
            <person name="Grauke L."/>
            <person name="Grimwood J."/>
            <person name="Schmutz J."/>
            <person name="Randall J.J."/>
        </authorList>
    </citation>
    <scope>NUCLEOTIDE SEQUENCE</scope>
    <source>
        <tissue evidence="3">Leaf</tissue>
    </source>
</reference>
<evidence type="ECO:0000256" key="1">
    <source>
        <dbReference type="ARBA" id="ARBA00022801"/>
    </source>
</evidence>
<dbReference type="Pfam" id="PF01095">
    <property type="entry name" value="Pectinesterase"/>
    <property type="match status" value="1"/>
</dbReference>
<proteinExistence type="predicted"/>
<gene>
    <name evidence="3" type="ORF">I3842_09G166900</name>
</gene>